<dbReference type="PANTHER" id="PTHR34512:SF30">
    <property type="entry name" value="OUTER MEMBRANE PROTEIN ASSEMBLY FACTOR BAMB"/>
    <property type="match status" value="1"/>
</dbReference>
<dbReference type="Proteomes" id="UP000001903">
    <property type="component" value="Chromosome"/>
</dbReference>
<feature type="region of interest" description="Disordered" evidence="1">
    <location>
        <begin position="307"/>
        <end position="330"/>
    </location>
</feature>
<evidence type="ECO:0000256" key="1">
    <source>
        <dbReference type="SAM" id="MobiDB-lite"/>
    </source>
</evidence>
<dbReference type="RefSeq" id="WP_012942521.1">
    <property type="nucleotide sequence ID" value="NC_013743.1"/>
</dbReference>
<evidence type="ECO:0000259" key="2">
    <source>
        <dbReference type="Pfam" id="PF13360"/>
    </source>
</evidence>
<keyword evidence="4" id="KW-1185">Reference proteome</keyword>
<dbReference type="HOGENOM" id="CLU_675469_0_0_2"/>
<feature type="domain" description="Pyrrolo-quinoline quinone repeat" evidence="2">
    <location>
        <begin position="104"/>
        <end position="293"/>
    </location>
</feature>
<dbReference type="SUPFAM" id="SSF50998">
    <property type="entry name" value="Quinoprotein alcohol dehydrogenase-like"/>
    <property type="match status" value="2"/>
</dbReference>
<dbReference type="eggNOG" id="arCOG02556">
    <property type="taxonomic scope" value="Archaea"/>
</dbReference>
<dbReference type="EMBL" id="CP001860">
    <property type="protein sequence ID" value="ADB60215.1"/>
    <property type="molecule type" value="Genomic_DNA"/>
</dbReference>
<evidence type="ECO:0000313" key="4">
    <source>
        <dbReference type="Proteomes" id="UP000001903"/>
    </source>
</evidence>
<evidence type="ECO:0000313" key="3">
    <source>
        <dbReference type="EMBL" id="ADB60215.1"/>
    </source>
</evidence>
<sequence>MESPLTRRETLGAIAGAGAVGAAGCLDVLSDDQTRLEGWPSYRYDAANSGRNPDAAGPNGDLETAWKQDLEPPGDGYPSELSCPFVLGERVIVAFDFDGGVSRETHVIAVDRETGEQDWSETFELAPDGSNAATAMPSRTLESDGVAVYLVTLDGGPTLRALDPESGDERWQASIERQLYSPLTADGGSLYAGERTYAVFDADDGDLERRYEWERDGSVQRLTNEFPPTVTEDVVYASVADTLRATDRDDGSLLWSAESPFDSKVDDGGVPLTQPVVGDDAVYAIAGDSVRADAGGGIVALSTNDGDQLWSFQPDPTESDADGNGPSASRSGVAGLPLVFEESETICAIGFEGGERTFFGLEAEDGSVRWDLDGIVAIDPADGSTVGSGTLDLGERANVAHTPAIADDRLYVNTSEGAVAIGP</sequence>
<dbReference type="PANTHER" id="PTHR34512">
    <property type="entry name" value="CELL SURFACE PROTEIN"/>
    <property type="match status" value="1"/>
</dbReference>
<gene>
    <name evidence="3" type="ordered locus">Htur_1327</name>
</gene>
<dbReference type="InterPro" id="IPR018391">
    <property type="entry name" value="PQQ_b-propeller_rpt"/>
</dbReference>
<feature type="compositionally biased region" description="Polar residues" evidence="1">
    <location>
        <begin position="307"/>
        <end position="316"/>
    </location>
</feature>
<dbReference type="SMART" id="SM00564">
    <property type="entry name" value="PQQ"/>
    <property type="match status" value="5"/>
</dbReference>
<dbReference type="AlphaFoldDB" id="D2RPV6"/>
<dbReference type="InterPro" id="IPR002372">
    <property type="entry name" value="PQQ_rpt_dom"/>
</dbReference>
<dbReference type="Gene3D" id="2.130.10.10">
    <property type="entry name" value="YVTN repeat-like/Quinoprotein amine dehydrogenase"/>
    <property type="match status" value="1"/>
</dbReference>
<name>D2RPV6_HALTV</name>
<proteinExistence type="predicted"/>
<organism evidence="3 4">
    <name type="scientific">Haloterrigena turkmenica (strain ATCC 51198 / DSM 5511 / JCM 9101 / NCIMB 13204 / VKM B-1734 / 4k)</name>
    <name type="common">Halococcus turkmenicus</name>
    <dbReference type="NCBI Taxonomy" id="543526"/>
    <lineage>
        <taxon>Archaea</taxon>
        <taxon>Methanobacteriati</taxon>
        <taxon>Methanobacteriota</taxon>
        <taxon>Stenosarchaea group</taxon>
        <taxon>Halobacteria</taxon>
        <taxon>Halobacteriales</taxon>
        <taxon>Natrialbaceae</taxon>
        <taxon>Haloterrigena</taxon>
    </lineage>
</organism>
<dbReference type="InterPro" id="IPR011047">
    <property type="entry name" value="Quinoprotein_ADH-like_sf"/>
</dbReference>
<protein>
    <submittedName>
        <fullName evidence="3">Pyrrolo-quinoline quinone beta-propeller repeat protein</fullName>
    </submittedName>
</protein>
<dbReference type="InterPro" id="IPR015943">
    <property type="entry name" value="WD40/YVTN_repeat-like_dom_sf"/>
</dbReference>
<dbReference type="KEGG" id="htu:Htur_1327"/>
<reference evidence="3 4" key="1">
    <citation type="journal article" date="2010" name="Stand. Genomic Sci.">
        <title>Complete genome sequence of Haloterrigena turkmenica type strain (4k).</title>
        <authorList>
            <person name="Saunders E."/>
            <person name="Tindall B.J."/>
            <person name="Fahnrich R."/>
            <person name="Lapidus A."/>
            <person name="Copeland A."/>
            <person name="Del Rio T.G."/>
            <person name="Lucas S."/>
            <person name="Chen F."/>
            <person name="Tice H."/>
            <person name="Cheng J.F."/>
            <person name="Han C."/>
            <person name="Detter J.C."/>
            <person name="Bruce D."/>
            <person name="Goodwin L."/>
            <person name="Chain P."/>
            <person name="Pitluck S."/>
            <person name="Pati A."/>
            <person name="Ivanova N."/>
            <person name="Mavromatis K."/>
            <person name="Chen A."/>
            <person name="Palaniappan K."/>
            <person name="Land M."/>
            <person name="Hauser L."/>
            <person name="Chang Y.J."/>
            <person name="Jeffries C.D."/>
            <person name="Brettin T."/>
            <person name="Rohde M."/>
            <person name="Goker M."/>
            <person name="Bristow J."/>
            <person name="Eisen J.A."/>
            <person name="Markowitz V."/>
            <person name="Hugenholtz P."/>
            <person name="Klenk H.P."/>
            <person name="Kyrpides N.C."/>
        </authorList>
    </citation>
    <scope>NUCLEOTIDE SEQUENCE [LARGE SCALE GENOMIC DNA]</scope>
    <source>
        <strain evidence="4">ATCC 51198 / DSM 5511 / JCM 9101 / NCIMB 13204 / VKM B-1734 / 4k</strain>
    </source>
</reference>
<dbReference type="OrthoDB" id="169171at2157"/>
<dbReference type="Pfam" id="PF13360">
    <property type="entry name" value="PQQ_2"/>
    <property type="match status" value="1"/>
</dbReference>
<dbReference type="PROSITE" id="PS51257">
    <property type="entry name" value="PROKAR_LIPOPROTEIN"/>
    <property type="match status" value="1"/>
</dbReference>
<dbReference type="GeneID" id="8741917"/>
<dbReference type="STRING" id="543526.Htur_1327"/>
<feature type="region of interest" description="Disordered" evidence="1">
    <location>
        <begin position="44"/>
        <end position="77"/>
    </location>
</feature>
<accession>D2RPV6</accession>